<evidence type="ECO:0000313" key="8">
    <source>
        <dbReference type="Proteomes" id="UP000012063"/>
    </source>
</evidence>
<dbReference type="Pfam" id="PF01408">
    <property type="entry name" value="GFO_IDH_MocA"/>
    <property type="match status" value="1"/>
</dbReference>
<dbReference type="Pfam" id="PF22725">
    <property type="entry name" value="GFO_IDH_MocA_C3"/>
    <property type="match status" value="1"/>
</dbReference>
<comment type="cofactor">
    <cofactor evidence="1">
        <name>Zn(2+)</name>
        <dbReference type="ChEBI" id="CHEBI:29105"/>
    </cofactor>
</comment>
<dbReference type="InterPro" id="IPR036291">
    <property type="entry name" value="NAD(P)-bd_dom_sf"/>
</dbReference>
<comment type="similarity">
    <text evidence="2">Belongs to the zinc-containing alcohol dehydrogenase family.</text>
</comment>
<dbReference type="SUPFAM" id="SSF51735">
    <property type="entry name" value="NAD(P)-binding Rossmann-fold domains"/>
    <property type="match status" value="2"/>
</dbReference>
<accession>M5EHJ9</accession>
<dbReference type="Gene3D" id="3.90.180.10">
    <property type="entry name" value="Medium-chain alcohol dehydrogenases, catalytic domain"/>
    <property type="match status" value="2"/>
</dbReference>
<dbReference type="PANTHER" id="PTHR43350:SF19">
    <property type="entry name" value="D-GULOSIDE 3-DEHYDROGENASE"/>
    <property type="match status" value="1"/>
</dbReference>
<dbReference type="InterPro" id="IPR020843">
    <property type="entry name" value="ER"/>
</dbReference>
<dbReference type="eggNOG" id="COG1063">
    <property type="taxonomic scope" value="Bacteria"/>
</dbReference>
<dbReference type="InterPro" id="IPR013149">
    <property type="entry name" value="ADH-like_C"/>
</dbReference>
<dbReference type="PANTHER" id="PTHR43350">
    <property type="entry name" value="NAD-DEPENDENT ALCOHOL DEHYDROGENASE"/>
    <property type="match status" value="1"/>
</dbReference>
<dbReference type="EC" id="1.1.1.14" evidence="7"/>
<dbReference type="STRING" id="1293054.HSACCH_02440"/>
<dbReference type="GO" id="GO:0046872">
    <property type="term" value="F:metal ion binding"/>
    <property type="evidence" value="ECO:0007669"/>
    <property type="project" value="UniProtKB-KW"/>
</dbReference>
<dbReference type="InterPro" id="IPR055170">
    <property type="entry name" value="GFO_IDH_MocA-like_dom"/>
</dbReference>
<name>M5EHJ9_9FIRM</name>
<dbReference type="InterPro" id="IPR011032">
    <property type="entry name" value="GroES-like_sf"/>
</dbReference>
<dbReference type="InterPro" id="IPR013154">
    <property type="entry name" value="ADH-like_N"/>
</dbReference>
<dbReference type="InterPro" id="IPR000683">
    <property type="entry name" value="Gfo/Idh/MocA-like_OxRdtase_N"/>
</dbReference>
<dbReference type="Gene3D" id="3.40.50.720">
    <property type="entry name" value="NAD(P)-binding Rossmann-like Domain"/>
    <property type="match status" value="2"/>
</dbReference>
<dbReference type="GO" id="GO:0000166">
    <property type="term" value="F:nucleotide binding"/>
    <property type="evidence" value="ECO:0007669"/>
    <property type="project" value="InterPro"/>
</dbReference>
<dbReference type="SUPFAM" id="SSF50129">
    <property type="entry name" value="GroES-like"/>
    <property type="match status" value="1"/>
</dbReference>
<protein>
    <submittedName>
        <fullName evidence="7">Sorbitol dehydrogenase</fullName>
        <ecNumber evidence="7">1.1.1.14</ecNumber>
    </submittedName>
</protein>
<gene>
    <name evidence="7" type="ORF">HSACCH_02440</name>
</gene>
<dbReference type="EMBL" id="CAUI01000023">
    <property type="protein sequence ID" value="CCU80938.1"/>
    <property type="molecule type" value="Genomic_DNA"/>
</dbReference>
<dbReference type="Pfam" id="PF00107">
    <property type="entry name" value="ADH_zinc_N"/>
    <property type="match status" value="1"/>
</dbReference>
<dbReference type="SMART" id="SM00829">
    <property type="entry name" value="PKS_ER"/>
    <property type="match status" value="1"/>
</dbReference>
<evidence type="ECO:0000259" key="6">
    <source>
        <dbReference type="SMART" id="SM00829"/>
    </source>
</evidence>
<organism evidence="7 8">
    <name type="scientific">Halanaerobium saccharolyticum subsp. saccharolyticum DSM 6643</name>
    <dbReference type="NCBI Taxonomy" id="1293054"/>
    <lineage>
        <taxon>Bacteria</taxon>
        <taxon>Bacillati</taxon>
        <taxon>Bacillota</taxon>
        <taxon>Clostridia</taxon>
        <taxon>Halanaerobiales</taxon>
        <taxon>Halanaerobiaceae</taxon>
        <taxon>Halanaerobium</taxon>
    </lineage>
</organism>
<evidence type="ECO:0000256" key="1">
    <source>
        <dbReference type="ARBA" id="ARBA00001947"/>
    </source>
</evidence>
<evidence type="ECO:0000256" key="4">
    <source>
        <dbReference type="ARBA" id="ARBA00022833"/>
    </source>
</evidence>
<dbReference type="Proteomes" id="UP000012063">
    <property type="component" value="Unassembled WGS sequence"/>
</dbReference>
<keyword evidence="8" id="KW-1185">Reference proteome</keyword>
<dbReference type="SUPFAM" id="SSF55347">
    <property type="entry name" value="Glyceraldehyde-3-phosphate dehydrogenase-like, C-terminal domain"/>
    <property type="match status" value="1"/>
</dbReference>
<keyword evidence="4" id="KW-0862">Zinc</keyword>
<evidence type="ECO:0000256" key="2">
    <source>
        <dbReference type="ARBA" id="ARBA00008072"/>
    </source>
</evidence>
<evidence type="ECO:0000313" key="7">
    <source>
        <dbReference type="EMBL" id="CCU80938.1"/>
    </source>
</evidence>
<reference evidence="8" key="1">
    <citation type="journal article" date="2013" name="Genome Announc.">
        <title>Genome Sequence of Halanaerobium saccharolyticum subsp. saccharolyticum Strain DSM 6643T, a Halophilic Hydrogen-Producing Bacterium.</title>
        <authorList>
            <person name="Kivisto A."/>
            <person name="Larjo A."/>
            <person name="Ciranna A."/>
            <person name="Santala V."/>
            <person name="Roos C."/>
            <person name="Karp M."/>
        </authorList>
    </citation>
    <scope>NUCLEOTIDE SEQUENCE [LARGE SCALE GENOMIC DNA]</scope>
    <source>
        <strain evidence="8">DSM 6643</strain>
    </source>
</reference>
<comment type="caution">
    <text evidence="7">The sequence shown here is derived from an EMBL/GenBank/DDBJ whole genome shotgun (WGS) entry which is preliminary data.</text>
</comment>
<dbReference type="InParanoid" id="M5EHJ9"/>
<dbReference type="CDD" id="cd08255">
    <property type="entry name" value="2-desacetyl-2-hydroxyethyl_bacteriochlorophyllide_like"/>
    <property type="match status" value="1"/>
</dbReference>
<dbReference type="OrthoDB" id="9815825at2"/>
<feature type="domain" description="Enoyl reductase (ER)" evidence="6">
    <location>
        <begin position="47"/>
        <end position="363"/>
    </location>
</feature>
<proteinExistence type="inferred from homology"/>
<evidence type="ECO:0000256" key="3">
    <source>
        <dbReference type="ARBA" id="ARBA00022723"/>
    </source>
</evidence>
<evidence type="ECO:0000256" key="5">
    <source>
        <dbReference type="ARBA" id="ARBA00023002"/>
    </source>
</evidence>
<dbReference type="Gene3D" id="3.30.360.10">
    <property type="entry name" value="Dihydrodipicolinate Reductase, domain 2"/>
    <property type="match status" value="1"/>
</dbReference>
<dbReference type="RefSeq" id="WP_005490252.1">
    <property type="nucleotide sequence ID" value="NZ_CAUI01000023.1"/>
</dbReference>
<dbReference type="eggNOG" id="COG0673">
    <property type="taxonomic scope" value="Bacteria"/>
</dbReference>
<dbReference type="GO" id="GO:0003939">
    <property type="term" value="F:L-iditol 2-dehydrogenase (NAD+) activity"/>
    <property type="evidence" value="ECO:0007669"/>
    <property type="project" value="UniProtKB-EC"/>
</dbReference>
<dbReference type="AlphaFoldDB" id="M5EHJ9"/>
<keyword evidence="3" id="KW-0479">Metal-binding</keyword>
<dbReference type="Pfam" id="PF08240">
    <property type="entry name" value="ADH_N"/>
    <property type="match status" value="1"/>
</dbReference>
<keyword evidence="5 7" id="KW-0560">Oxidoreductase</keyword>
<sequence>MLQVMQNYKGGDLRVEEVPSPVLQPGGVLVKNHNSLISAGTEKSIINLAQSSIVSKAKQRPDLVKQVLEKVKQEGLINTFKKVMGKLDSPMSVGYSCAGEVVAVASDVKDLKVGDRVACAGAGYANHAEMIYAPRNLTAKIPEGVSYEEASFSTVASIALQGIRQAEPKLGENVAVIGLGLIGLLTAEMLKANGCNVIGIDVSEFAVSNAKKLGHQNSFLRGKENLKSKVNNLTNGQGVDSILITASADSNDPVEFAGEIARDRAKVVAVGMVGLDIPRNLYYEKELDLRLSRSYGPGRYDTDYEEKGYDYPIGYVRWTEQRNMQAFLNLLADQKIDLDKIITHKFKIEKAKEAYDMILENKESYLGVLLEYDTEKSLPAKIQVKENTSRGDKINLAMVGAGNFAKGVLIPNLAKINNINFNTLVTATGASAKNTAKKFDFNYCTTDENEVYKDNEVNTVFITTRHNLHADSVIKGLENNKNVYVEKPLGLYEADLENIIKAWDKSEGKLMVGFNRRFSPFTKELKEFYQNRNTPLVMNYTVNAGYIPGDHWTQDPEIGGGRIKGEVCHFLDLLSYIADSEPVSVYAQPISANTEHIFNDDNLLVSIYFADGSVGNITYTALGDSSYPKERIEAFADSAAAILDNFNSLTTHSNNKSDTSKKFSQQKGFKEELEAFADSIEKGKESPINFKSLIASSLATLKIIESMEQGKPVEVNVDQFINNALDY</sequence>